<dbReference type="InterPro" id="IPR000172">
    <property type="entry name" value="GMC_OxRdtase_N"/>
</dbReference>
<name>A0A7R9FSR4_9CRUS</name>
<protein>
    <recommendedName>
        <fullName evidence="4 5">Glucose-methanol-choline oxidoreductase N-terminal domain-containing protein</fullName>
    </recommendedName>
</protein>
<feature type="domain" description="Glucose-methanol-choline oxidoreductase N-terminal" evidence="4">
    <location>
        <begin position="75"/>
        <end position="98"/>
    </location>
</feature>
<dbReference type="InterPro" id="IPR012132">
    <property type="entry name" value="GMC_OxRdtase"/>
</dbReference>
<dbReference type="Pfam" id="PF05199">
    <property type="entry name" value="GMC_oxred_C"/>
    <property type="match status" value="1"/>
</dbReference>
<dbReference type="SUPFAM" id="SSF51905">
    <property type="entry name" value="FAD/NAD(P)-binding domain"/>
    <property type="match status" value="1"/>
</dbReference>
<dbReference type="InterPro" id="IPR036188">
    <property type="entry name" value="FAD/NAD-bd_sf"/>
</dbReference>
<dbReference type="SUPFAM" id="SSF54373">
    <property type="entry name" value="FAD-linked reductases, C-terminal domain"/>
    <property type="match status" value="1"/>
</dbReference>
<dbReference type="InterPro" id="IPR007867">
    <property type="entry name" value="GMC_OxRtase_C"/>
</dbReference>
<dbReference type="EMBL" id="CAJPEV010005439">
    <property type="protein sequence ID" value="CAG0903159.1"/>
    <property type="molecule type" value="Genomic_DNA"/>
</dbReference>
<dbReference type="Gene3D" id="3.30.560.10">
    <property type="entry name" value="Glucose Oxidase, domain 3"/>
    <property type="match status" value="2"/>
</dbReference>
<sequence length="434" mass="48169">GGGTTGSVIASRLTENPHVKVLVLEAGSDGTLLSWIPAAAALMWWFTKFDYAYSSEPQKDSCLALKEGRCRWFRGRMLGGSSSLNGGIYTRGNHKDYDNWAALGNPGWSFRDILPLFIRAENFLVRDVPLRDAAYHGTGGYFPVSHTYFTKLMPAFIKAGMSLGYPYNPNHNGASQMGFGRVQVATKRGIRHSTAKAYLTPAKHRRNLHIVLNTPVTKIVIDKATMTAKGVEYLTEEGTRRFVPARREVILSAGAIASPQLLMLSGIGPKHELQKHGRAYIASGLFATASGFEAIAFVNTSFSSDPEWPDMEIFFAIRLVLRLGEQPSFRKFGAEFYREPLPGCRHLKQFTDEYWECHTRQFTYLHWHDVGTCKMGPSNDPEAVVDPKLRVYGVQRLRVADASIMPVIISGHTMAACIVIGERASDLIKAAHNL</sequence>
<dbReference type="PIRSF" id="PIRSF000137">
    <property type="entry name" value="Alcohol_oxidase"/>
    <property type="match status" value="1"/>
</dbReference>
<evidence type="ECO:0000256" key="3">
    <source>
        <dbReference type="RuleBase" id="RU003968"/>
    </source>
</evidence>
<reference evidence="6" key="1">
    <citation type="submission" date="2020-11" db="EMBL/GenBank/DDBJ databases">
        <authorList>
            <person name="Tran Van P."/>
        </authorList>
    </citation>
    <scope>NUCLEOTIDE SEQUENCE</scope>
</reference>
<dbReference type="OrthoDB" id="269227at2759"/>
<evidence type="ECO:0000256" key="1">
    <source>
        <dbReference type="ARBA" id="ARBA00010790"/>
    </source>
</evidence>
<proteinExistence type="inferred from homology"/>
<dbReference type="PROSITE" id="PS00624">
    <property type="entry name" value="GMC_OXRED_2"/>
    <property type="match status" value="1"/>
</dbReference>
<dbReference type="GO" id="GO:0050660">
    <property type="term" value="F:flavin adenine dinucleotide binding"/>
    <property type="evidence" value="ECO:0007669"/>
    <property type="project" value="InterPro"/>
</dbReference>
<dbReference type="AlphaFoldDB" id="A0A7R9FSR4"/>
<feature type="domain" description="Glucose-methanol-choline oxidoreductase N-terminal" evidence="5">
    <location>
        <begin position="254"/>
        <end position="268"/>
    </location>
</feature>
<feature type="non-terminal residue" evidence="6">
    <location>
        <position position="1"/>
    </location>
</feature>
<dbReference type="Gene3D" id="3.50.50.60">
    <property type="entry name" value="FAD/NAD(P)-binding domain"/>
    <property type="match status" value="2"/>
</dbReference>
<evidence type="ECO:0000256" key="2">
    <source>
        <dbReference type="PIRSR" id="PIRSR000137-2"/>
    </source>
</evidence>
<dbReference type="EMBL" id="LR904956">
    <property type="protein sequence ID" value="CAD7253200.1"/>
    <property type="molecule type" value="Genomic_DNA"/>
</dbReference>
<keyword evidence="2 3" id="KW-0274">FAD</keyword>
<dbReference type="PANTHER" id="PTHR11552:SF227">
    <property type="entry name" value="GLUCOSE DEHYDROGENASE [FAD, QUINONE]-LIKE PROTEIN"/>
    <property type="match status" value="1"/>
</dbReference>
<keyword evidence="3" id="KW-0285">Flavoprotein</keyword>
<evidence type="ECO:0000259" key="4">
    <source>
        <dbReference type="PROSITE" id="PS00623"/>
    </source>
</evidence>
<feature type="binding site" evidence="2">
    <location>
        <begin position="4"/>
        <end position="5"/>
    </location>
    <ligand>
        <name>FAD</name>
        <dbReference type="ChEBI" id="CHEBI:57692"/>
    </ligand>
</feature>
<evidence type="ECO:0000313" key="7">
    <source>
        <dbReference type="Proteomes" id="UP000677054"/>
    </source>
</evidence>
<feature type="binding site" evidence="2">
    <location>
        <position position="216"/>
    </location>
    <ligand>
        <name>FAD</name>
        <dbReference type="ChEBI" id="CHEBI:57692"/>
    </ligand>
</feature>
<gene>
    <name evidence="6" type="ORF">DSTB1V02_LOCUS12950</name>
</gene>
<dbReference type="PANTHER" id="PTHR11552">
    <property type="entry name" value="GLUCOSE-METHANOL-CHOLINE GMC OXIDOREDUCTASE"/>
    <property type="match status" value="1"/>
</dbReference>
<organism evidence="6">
    <name type="scientific">Darwinula stevensoni</name>
    <dbReference type="NCBI Taxonomy" id="69355"/>
    <lineage>
        <taxon>Eukaryota</taxon>
        <taxon>Metazoa</taxon>
        <taxon>Ecdysozoa</taxon>
        <taxon>Arthropoda</taxon>
        <taxon>Crustacea</taxon>
        <taxon>Oligostraca</taxon>
        <taxon>Ostracoda</taxon>
        <taxon>Podocopa</taxon>
        <taxon>Podocopida</taxon>
        <taxon>Darwinulocopina</taxon>
        <taxon>Darwinuloidea</taxon>
        <taxon>Darwinulidae</taxon>
        <taxon>Darwinula</taxon>
    </lineage>
</organism>
<comment type="cofactor">
    <cofactor evidence="2">
        <name>FAD</name>
        <dbReference type="ChEBI" id="CHEBI:57692"/>
    </cofactor>
</comment>
<dbReference type="PROSITE" id="PS00623">
    <property type="entry name" value="GMC_OXRED_1"/>
    <property type="match status" value="1"/>
</dbReference>
<dbReference type="GO" id="GO:0016614">
    <property type="term" value="F:oxidoreductase activity, acting on CH-OH group of donors"/>
    <property type="evidence" value="ECO:0007669"/>
    <property type="project" value="InterPro"/>
</dbReference>
<keyword evidence="7" id="KW-1185">Reference proteome</keyword>
<accession>A0A7R9FSR4</accession>
<dbReference type="Pfam" id="PF00732">
    <property type="entry name" value="GMC_oxred_N"/>
    <property type="match status" value="1"/>
</dbReference>
<evidence type="ECO:0000259" key="5">
    <source>
        <dbReference type="PROSITE" id="PS00624"/>
    </source>
</evidence>
<dbReference type="Proteomes" id="UP000677054">
    <property type="component" value="Unassembled WGS sequence"/>
</dbReference>
<evidence type="ECO:0000313" key="6">
    <source>
        <dbReference type="EMBL" id="CAD7253200.1"/>
    </source>
</evidence>
<comment type="similarity">
    <text evidence="1 3">Belongs to the GMC oxidoreductase family.</text>
</comment>